<accession>A0A7Y9PIY0</accession>
<reference evidence="1 2" key="1">
    <citation type="submission" date="2020-07" db="EMBL/GenBank/DDBJ databases">
        <title>Genomic Encyclopedia of Type Strains, Phase IV (KMG-V): Genome sequencing to study the core and pangenomes of soil and plant-associated prokaryotes.</title>
        <authorList>
            <person name="Whitman W."/>
        </authorList>
    </citation>
    <scope>NUCLEOTIDE SEQUENCE [LARGE SCALE GENOMIC DNA]</scope>
    <source>
        <strain evidence="1 2">X4EP2</strain>
    </source>
</reference>
<dbReference type="AlphaFoldDB" id="A0A7Y9PIY0"/>
<keyword evidence="2" id="KW-1185">Reference proteome</keyword>
<dbReference type="RefSeq" id="WP_179491004.1">
    <property type="nucleotide sequence ID" value="NZ_JACCCW010000002.1"/>
</dbReference>
<evidence type="ECO:0000313" key="2">
    <source>
        <dbReference type="Proteomes" id="UP000589520"/>
    </source>
</evidence>
<dbReference type="Proteomes" id="UP000589520">
    <property type="component" value="Unassembled WGS sequence"/>
</dbReference>
<comment type="caution">
    <text evidence="1">The sequence shown here is derived from an EMBL/GenBank/DDBJ whole genome shotgun (WGS) entry which is preliminary data.</text>
</comment>
<gene>
    <name evidence="1" type="ORF">HDF17_002291</name>
</gene>
<dbReference type="EMBL" id="JACCCW010000002">
    <property type="protein sequence ID" value="NYF79971.1"/>
    <property type="molecule type" value="Genomic_DNA"/>
</dbReference>
<proteinExistence type="predicted"/>
<sequence>MNGVPHLRDSLIVAKVGIVQSTTAFLDRTQNTVILSEGRSTEPKDLRLLLQLPLPVLACHPSAQRKDLHRHLHLQLLVLTNLDQAQRTVILSEGRSPQSKDLRLPLLLPVS</sequence>
<name>A0A7Y9PIY0_9BACT</name>
<evidence type="ECO:0000313" key="1">
    <source>
        <dbReference type="EMBL" id="NYF79971.1"/>
    </source>
</evidence>
<protein>
    <submittedName>
        <fullName evidence="1">Uncharacterized protein</fullName>
    </submittedName>
</protein>
<organism evidence="1 2">
    <name type="scientific">Granulicella arctica</name>
    <dbReference type="NCBI Taxonomy" id="940613"/>
    <lineage>
        <taxon>Bacteria</taxon>
        <taxon>Pseudomonadati</taxon>
        <taxon>Acidobacteriota</taxon>
        <taxon>Terriglobia</taxon>
        <taxon>Terriglobales</taxon>
        <taxon>Acidobacteriaceae</taxon>
        <taxon>Granulicella</taxon>
    </lineage>
</organism>